<dbReference type="PROSITE" id="PS00626">
    <property type="entry name" value="RCC1_2"/>
    <property type="match status" value="2"/>
</dbReference>
<reference evidence="6 7" key="1">
    <citation type="journal article" date="2020" name="Cell">
        <title>Large-Scale Comparative Analyses of Tick Genomes Elucidate Their Genetic Diversity and Vector Capacities.</title>
        <authorList>
            <consortium name="Tick Genome and Microbiome Consortium (TIGMIC)"/>
            <person name="Jia N."/>
            <person name="Wang J."/>
            <person name="Shi W."/>
            <person name="Du L."/>
            <person name="Sun Y."/>
            <person name="Zhan W."/>
            <person name="Jiang J.F."/>
            <person name="Wang Q."/>
            <person name="Zhang B."/>
            <person name="Ji P."/>
            <person name="Bell-Sakyi L."/>
            <person name="Cui X.M."/>
            <person name="Yuan T.T."/>
            <person name="Jiang B.G."/>
            <person name="Yang W.F."/>
            <person name="Lam T.T."/>
            <person name="Chang Q.C."/>
            <person name="Ding S.J."/>
            <person name="Wang X.J."/>
            <person name="Zhu J.G."/>
            <person name="Ruan X.D."/>
            <person name="Zhao L."/>
            <person name="Wei J.T."/>
            <person name="Ye R.Z."/>
            <person name="Que T.C."/>
            <person name="Du C.H."/>
            <person name="Zhou Y.H."/>
            <person name="Cheng J.X."/>
            <person name="Dai P.F."/>
            <person name="Guo W.B."/>
            <person name="Han X.H."/>
            <person name="Huang E.J."/>
            <person name="Li L.F."/>
            <person name="Wei W."/>
            <person name="Gao Y.C."/>
            <person name="Liu J.Z."/>
            <person name="Shao H.Z."/>
            <person name="Wang X."/>
            <person name="Wang C.C."/>
            <person name="Yang T.C."/>
            <person name="Huo Q.B."/>
            <person name="Li W."/>
            <person name="Chen H.Y."/>
            <person name="Chen S.E."/>
            <person name="Zhou L.G."/>
            <person name="Ni X.B."/>
            <person name="Tian J.H."/>
            <person name="Sheng Y."/>
            <person name="Liu T."/>
            <person name="Pan Y.S."/>
            <person name="Xia L.Y."/>
            <person name="Li J."/>
            <person name="Zhao F."/>
            <person name="Cao W.C."/>
        </authorList>
    </citation>
    <scope>NUCLEOTIDE SEQUENCE [LARGE SCALE GENOMIC DNA]</scope>
    <source>
        <strain evidence="6">HaeL-2018</strain>
    </source>
</reference>
<feature type="compositionally biased region" description="Basic and acidic residues" evidence="4">
    <location>
        <begin position="26"/>
        <end position="35"/>
    </location>
</feature>
<dbReference type="SUPFAM" id="SSF50985">
    <property type="entry name" value="RCC1/BLIP-II"/>
    <property type="match status" value="1"/>
</dbReference>
<accession>A0A9J6FNW7</accession>
<dbReference type="AlphaFoldDB" id="A0A9J6FNW7"/>
<dbReference type="GO" id="GO:0005085">
    <property type="term" value="F:guanyl-nucleotide exchange factor activity"/>
    <property type="evidence" value="ECO:0007669"/>
    <property type="project" value="TreeGrafter"/>
</dbReference>
<dbReference type="OMA" id="RPAKLTY"/>
<dbReference type="InterPro" id="IPR051553">
    <property type="entry name" value="Ran_GTPase-activating"/>
</dbReference>
<evidence type="ECO:0000256" key="2">
    <source>
        <dbReference type="ARBA" id="ARBA00022737"/>
    </source>
</evidence>
<dbReference type="Pfam" id="PF25390">
    <property type="entry name" value="WD40_RLD"/>
    <property type="match status" value="1"/>
</dbReference>
<dbReference type="PROSITE" id="PS50012">
    <property type="entry name" value="RCC1_3"/>
    <property type="match status" value="6"/>
</dbReference>
<gene>
    <name evidence="6" type="ORF">HPB48_002021</name>
</gene>
<organism evidence="6 7">
    <name type="scientific">Haemaphysalis longicornis</name>
    <name type="common">Bush tick</name>
    <dbReference type="NCBI Taxonomy" id="44386"/>
    <lineage>
        <taxon>Eukaryota</taxon>
        <taxon>Metazoa</taxon>
        <taxon>Ecdysozoa</taxon>
        <taxon>Arthropoda</taxon>
        <taxon>Chelicerata</taxon>
        <taxon>Arachnida</taxon>
        <taxon>Acari</taxon>
        <taxon>Parasitiformes</taxon>
        <taxon>Ixodida</taxon>
        <taxon>Ixodoidea</taxon>
        <taxon>Ixodidae</taxon>
        <taxon>Haemaphysalinae</taxon>
        <taxon>Haemaphysalis</taxon>
    </lineage>
</organism>
<dbReference type="EMBL" id="JABSTR010000002">
    <property type="protein sequence ID" value="KAH9363700.1"/>
    <property type="molecule type" value="Genomic_DNA"/>
</dbReference>
<feature type="repeat" description="RCC1" evidence="3">
    <location>
        <begin position="100"/>
        <end position="151"/>
    </location>
</feature>
<evidence type="ECO:0000256" key="3">
    <source>
        <dbReference type="PROSITE-ProRule" id="PRU00235"/>
    </source>
</evidence>
<feature type="repeat" description="RCC1" evidence="3">
    <location>
        <begin position="380"/>
        <end position="432"/>
    </location>
</feature>
<feature type="repeat" description="RCC1" evidence="3">
    <location>
        <begin position="152"/>
        <end position="182"/>
    </location>
</feature>
<dbReference type="PRINTS" id="PR00633">
    <property type="entry name" value="RCCNDNSATION"/>
</dbReference>
<protein>
    <recommendedName>
        <fullName evidence="5">RCC1-like domain-containing protein</fullName>
    </recommendedName>
</protein>
<feature type="repeat" description="RCC1" evidence="3">
    <location>
        <begin position="49"/>
        <end position="99"/>
    </location>
</feature>
<proteinExistence type="predicted"/>
<dbReference type="InterPro" id="IPR000408">
    <property type="entry name" value="Reg_chr_condens"/>
</dbReference>
<sequence>MAEEAMQVSEEALRKRKAENDEDGLPDAKRAKPEETAQEVVVKRRKVVGQVFVAGMGEVGQLGLGPDVFEKARFALVPDLDDVVDVVAGGVHTLCLTADGKVWSFGCNDEGALGRTTTVEGSETTPGCVEFPEPIAQLTAGDCHSVALSVSGTVYIWGCFRDSGGQMGLVSEGKAEHEPVKVATGVVQKSSPDCQFNSGPRFSSPQRCQFKSLIRAVGNFCRRGSSYIKLKSLVELVELLKPCGKSVAFDSVWAGGYTTIARQRDTGSLYGFGLNNFRQLGTFEGSSSKAELCVYSPEPMSSCSGHRWKLVSAGEHHTLLLREDGAVFTLGRKEYGRLGLGVSTPANGKDQETPAQVLKLSDCVDVSCGEIVSYAIDSKGRLFSWGCGGNYQLGHKGEEDKYEPEQVAGRLAERKVLAVSGGGQHAVVLAAPAV</sequence>
<dbReference type="InterPro" id="IPR058923">
    <property type="entry name" value="RCC1-like_dom"/>
</dbReference>
<evidence type="ECO:0000259" key="5">
    <source>
        <dbReference type="Pfam" id="PF25390"/>
    </source>
</evidence>
<dbReference type="OrthoDB" id="61110at2759"/>
<comment type="caution">
    <text evidence="6">The sequence shown here is derived from an EMBL/GenBank/DDBJ whole genome shotgun (WGS) entry which is preliminary data.</text>
</comment>
<dbReference type="Gene3D" id="2.130.10.30">
    <property type="entry name" value="Regulator of chromosome condensation 1/beta-lactamase-inhibitor protein II"/>
    <property type="match status" value="2"/>
</dbReference>
<dbReference type="GO" id="GO:0005737">
    <property type="term" value="C:cytoplasm"/>
    <property type="evidence" value="ECO:0007669"/>
    <property type="project" value="TreeGrafter"/>
</dbReference>
<keyword evidence="7" id="KW-1185">Reference proteome</keyword>
<dbReference type="InterPro" id="IPR009091">
    <property type="entry name" value="RCC1/BLIP-II"/>
</dbReference>
<keyword evidence="2" id="KW-0677">Repeat</keyword>
<feature type="domain" description="RCC1-like" evidence="5">
    <location>
        <begin position="50"/>
        <end position="428"/>
    </location>
</feature>
<dbReference type="PROSITE" id="PS00625">
    <property type="entry name" value="RCC1_1"/>
    <property type="match status" value="1"/>
</dbReference>
<feature type="repeat" description="RCC1" evidence="3">
    <location>
        <begin position="325"/>
        <end position="379"/>
    </location>
</feature>
<dbReference type="VEuPathDB" id="VectorBase:HLOH_055319"/>
<name>A0A9J6FNW7_HAELO</name>
<evidence type="ECO:0000256" key="1">
    <source>
        <dbReference type="ARBA" id="ARBA00022658"/>
    </source>
</evidence>
<feature type="repeat" description="RCC1" evidence="3">
    <location>
        <begin position="267"/>
        <end position="324"/>
    </location>
</feature>
<dbReference type="PANTHER" id="PTHR45982">
    <property type="entry name" value="REGULATOR OF CHROMOSOME CONDENSATION"/>
    <property type="match status" value="1"/>
</dbReference>
<dbReference type="PANTHER" id="PTHR45982:SF1">
    <property type="entry name" value="REGULATOR OF CHROMOSOME CONDENSATION"/>
    <property type="match status" value="1"/>
</dbReference>
<keyword evidence="1" id="KW-0344">Guanine-nucleotide releasing factor</keyword>
<dbReference type="Proteomes" id="UP000821853">
    <property type="component" value="Chromosome 10"/>
</dbReference>
<evidence type="ECO:0000256" key="4">
    <source>
        <dbReference type="SAM" id="MobiDB-lite"/>
    </source>
</evidence>
<evidence type="ECO:0000313" key="7">
    <source>
        <dbReference type="Proteomes" id="UP000821853"/>
    </source>
</evidence>
<feature type="region of interest" description="Disordered" evidence="4">
    <location>
        <begin position="1"/>
        <end position="36"/>
    </location>
</feature>
<evidence type="ECO:0000313" key="6">
    <source>
        <dbReference type="EMBL" id="KAH9363700.1"/>
    </source>
</evidence>